<evidence type="ECO:0000313" key="1">
    <source>
        <dbReference type="EMBL" id="EJK46611.1"/>
    </source>
</evidence>
<dbReference type="eggNOG" id="ENOG502R197">
    <property type="taxonomic scope" value="Eukaryota"/>
</dbReference>
<keyword evidence="2" id="KW-1185">Reference proteome</keyword>
<gene>
    <name evidence="1" type="ORF">THAOC_34708</name>
</gene>
<protein>
    <submittedName>
        <fullName evidence="1">Uncharacterized protein</fullName>
    </submittedName>
</protein>
<dbReference type="Gene3D" id="3.80.10.10">
    <property type="entry name" value="Ribonuclease Inhibitor"/>
    <property type="match status" value="1"/>
</dbReference>
<proteinExistence type="predicted"/>
<dbReference type="OrthoDB" id="45774at2759"/>
<comment type="caution">
    <text evidence="1">The sequence shown here is derived from an EMBL/GenBank/DDBJ whole genome shotgun (WGS) entry which is preliminary data.</text>
</comment>
<dbReference type="EMBL" id="AGNL01047641">
    <property type="protein sequence ID" value="EJK46611.1"/>
    <property type="molecule type" value="Genomic_DNA"/>
</dbReference>
<accession>K0RBZ2</accession>
<reference evidence="1 2" key="1">
    <citation type="journal article" date="2012" name="Genome Biol.">
        <title>Genome and low-iron response of an oceanic diatom adapted to chronic iron limitation.</title>
        <authorList>
            <person name="Lommer M."/>
            <person name="Specht M."/>
            <person name="Roy A.S."/>
            <person name="Kraemer L."/>
            <person name="Andreson R."/>
            <person name="Gutowska M.A."/>
            <person name="Wolf J."/>
            <person name="Bergner S.V."/>
            <person name="Schilhabel M.B."/>
            <person name="Klostermeier U.C."/>
            <person name="Beiko R.G."/>
            <person name="Rosenstiel P."/>
            <person name="Hippler M."/>
            <person name="Laroche J."/>
        </authorList>
    </citation>
    <scope>NUCLEOTIDE SEQUENCE [LARGE SCALE GENOMIC DNA]</scope>
    <source>
        <strain evidence="1 2">CCMP1005</strain>
    </source>
</reference>
<dbReference type="Proteomes" id="UP000266841">
    <property type="component" value="Unassembled WGS sequence"/>
</dbReference>
<evidence type="ECO:0000313" key="2">
    <source>
        <dbReference type="Proteomes" id="UP000266841"/>
    </source>
</evidence>
<organism evidence="1 2">
    <name type="scientific">Thalassiosira oceanica</name>
    <name type="common">Marine diatom</name>
    <dbReference type="NCBI Taxonomy" id="159749"/>
    <lineage>
        <taxon>Eukaryota</taxon>
        <taxon>Sar</taxon>
        <taxon>Stramenopiles</taxon>
        <taxon>Ochrophyta</taxon>
        <taxon>Bacillariophyta</taxon>
        <taxon>Coscinodiscophyceae</taxon>
        <taxon>Thalassiosirophycidae</taxon>
        <taxon>Thalassiosirales</taxon>
        <taxon>Thalassiosiraceae</taxon>
        <taxon>Thalassiosira</taxon>
    </lineage>
</organism>
<name>K0RBZ2_THAOC</name>
<dbReference type="InterPro" id="IPR032675">
    <property type="entry name" value="LRR_dom_sf"/>
</dbReference>
<dbReference type="SUPFAM" id="SSF52058">
    <property type="entry name" value="L domain-like"/>
    <property type="match status" value="1"/>
</dbReference>
<dbReference type="AlphaFoldDB" id="K0RBZ2"/>
<sequence>MREADLAVAISELVIAPVTSRPEYARYQGVTSEVAGQLIYDLKTPHGMAYDFIVSKDKRKLAADDPNLPQRYVLALIFYATGGKDLDEWAPAPNEKARHGWNSGTAHFLSGLHECHWVKKSLEDRLWGILSIESDGDRRVGVTKCNAGMEVTELRLADQNLVGFIPEEIKWLHSLESLDIQNNHLVSNMCAVLGEIRSSAANVVSGRDNSKYIG</sequence>